<dbReference type="RefSeq" id="WP_349245670.1">
    <property type="nucleotide sequence ID" value="NZ_JASCXX010000018.1"/>
</dbReference>
<dbReference type="Pfam" id="PF10043">
    <property type="entry name" value="DUF2279"/>
    <property type="match status" value="1"/>
</dbReference>
<name>A0AAW6U2X3_9BACT</name>
<comment type="caution">
    <text evidence="3">The sequence shown here is derived from an EMBL/GenBank/DDBJ whole genome shotgun (WGS) entry which is preliminary data.</text>
</comment>
<dbReference type="Proteomes" id="UP001431776">
    <property type="component" value="Unassembled WGS sequence"/>
</dbReference>
<evidence type="ECO:0000313" key="3">
    <source>
        <dbReference type="EMBL" id="MDI6450259.1"/>
    </source>
</evidence>
<gene>
    <name evidence="3" type="ORF">QJ522_14460</name>
</gene>
<keyword evidence="4" id="KW-1185">Reference proteome</keyword>
<feature type="transmembrane region" description="Helical" evidence="1">
    <location>
        <begin position="82"/>
        <end position="101"/>
    </location>
</feature>
<protein>
    <submittedName>
        <fullName evidence="3">DUF2279 domain-containing protein</fullName>
    </submittedName>
</protein>
<organism evidence="3 4">
    <name type="scientific">Anaerobaca lacustris</name>
    <dbReference type="NCBI Taxonomy" id="3044600"/>
    <lineage>
        <taxon>Bacteria</taxon>
        <taxon>Pseudomonadati</taxon>
        <taxon>Planctomycetota</taxon>
        <taxon>Phycisphaerae</taxon>
        <taxon>Sedimentisphaerales</taxon>
        <taxon>Anaerobacaceae</taxon>
        <taxon>Anaerobaca</taxon>
    </lineage>
</organism>
<proteinExistence type="predicted"/>
<keyword evidence="1" id="KW-0472">Membrane</keyword>
<keyword evidence="1" id="KW-0812">Transmembrane</keyword>
<keyword evidence="1" id="KW-1133">Transmembrane helix</keyword>
<sequence length="326" mass="36689">MVASFSTTRHGTPPARRRALAVILLLTFVLPARAQHPVSPWPELWPNGAPTPDAANGIEDSSSWPFTTDPEADSFWTRRRKVLALNVGGAAAILGFGSIAWKHGSSGFTFQDEGWFERDTKYGGADKLGHAWANYALAMLYSQLYASWDFEPREAALYGTLTSWAHTTLVEIGDGFSKDHGFSWEDLLFNTCGAALAYARQLSPSLAESVDFRLEWIPSRQFLRGDRLDPFTDYSGHKYLLALKLGGLLKSDDPMMRALEVHVGYYTRGYVSGDDRYFRRETRHGYVGLGLNVTYMLDRLTGQKAWNLFDYVQMPYTYLPAQHSFD</sequence>
<dbReference type="InterPro" id="IPR018736">
    <property type="entry name" value="DUF2279_periplasmic_lipo"/>
</dbReference>
<feature type="chain" id="PRO_5043913670" evidence="2">
    <location>
        <begin position="35"/>
        <end position="326"/>
    </location>
</feature>
<feature type="signal peptide" evidence="2">
    <location>
        <begin position="1"/>
        <end position="34"/>
    </location>
</feature>
<accession>A0AAW6U2X3</accession>
<keyword evidence="2" id="KW-0732">Signal</keyword>
<evidence type="ECO:0000313" key="4">
    <source>
        <dbReference type="Proteomes" id="UP001431776"/>
    </source>
</evidence>
<evidence type="ECO:0000256" key="2">
    <source>
        <dbReference type="SAM" id="SignalP"/>
    </source>
</evidence>
<dbReference type="AlphaFoldDB" id="A0AAW6U2X3"/>
<dbReference type="EMBL" id="JASCXX010000018">
    <property type="protein sequence ID" value="MDI6450259.1"/>
    <property type="molecule type" value="Genomic_DNA"/>
</dbReference>
<evidence type="ECO:0000256" key="1">
    <source>
        <dbReference type="SAM" id="Phobius"/>
    </source>
</evidence>
<reference evidence="3" key="1">
    <citation type="submission" date="2023-05" db="EMBL/GenBank/DDBJ databases">
        <title>Anaerotaeda fermentans gen. nov., sp. nov., a novel anaerobic planctomycete of the new family within the order Sedimentisphaerales isolated from Taman Peninsula, Russia.</title>
        <authorList>
            <person name="Khomyakova M.A."/>
            <person name="Merkel A.Y."/>
            <person name="Slobodkin A.I."/>
        </authorList>
    </citation>
    <scope>NUCLEOTIDE SEQUENCE</scope>
    <source>
        <strain evidence="3">M17dextr</strain>
    </source>
</reference>